<protein>
    <submittedName>
        <fullName evidence="1">Uncharacterized protein</fullName>
    </submittedName>
</protein>
<dbReference type="AlphaFoldDB" id="A0A0B7BLL4"/>
<dbReference type="EMBL" id="HACG01046968">
    <property type="protein sequence ID" value="CEK93833.1"/>
    <property type="molecule type" value="Transcribed_RNA"/>
</dbReference>
<evidence type="ECO:0000313" key="1">
    <source>
        <dbReference type="EMBL" id="CEK93833.1"/>
    </source>
</evidence>
<sequence length="51" mass="5618">MHQPADNDKKQRIIVNIMNISVDLVHHVSCGTWGTNCPPSLTLCVQKNFGG</sequence>
<accession>A0A0B7BLL4</accession>
<proteinExistence type="predicted"/>
<organism evidence="1">
    <name type="scientific">Arion vulgaris</name>
    <dbReference type="NCBI Taxonomy" id="1028688"/>
    <lineage>
        <taxon>Eukaryota</taxon>
        <taxon>Metazoa</taxon>
        <taxon>Spiralia</taxon>
        <taxon>Lophotrochozoa</taxon>
        <taxon>Mollusca</taxon>
        <taxon>Gastropoda</taxon>
        <taxon>Heterobranchia</taxon>
        <taxon>Euthyneura</taxon>
        <taxon>Panpulmonata</taxon>
        <taxon>Eupulmonata</taxon>
        <taxon>Stylommatophora</taxon>
        <taxon>Helicina</taxon>
        <taxon>Arionoidea</taxon>
        <taxon>Arionidae</taxon>
        <taxon>Arion</taxon>
    </lineage>
</organism>
<name>A0A0B7BLL4_9EUPU</name>
<gene>
    <name evidence="1" type="primary">ORF197495</name>
    <name evidence="2" type="synonym">ORF197500</name>
</gene>
<dbReference type="EMBL" id="HACG01046970">
    <property type="protein sequence ID" value="CEK93835.1"/>
    <property type="molecule type" value="Transcribed_RNA"/>
</dbReference>
<evidence type="ECO:0000313" key="2">
    <source>
        <dbReference type="EMBL" id="CEK93835.1"/>
    </source>
</evidence>
<reference evidence="1" key="1">
    <citation type="submission" date="2014-12" db="EMBL/GenBank/DDBJ databases">
        <title>Insight into the proteome of Arion vulgaris.</title>
        <authorList>
            <person name="Aradska J."/>
            <person name="Bulat T."/>
            <person name="Smidak R."/>
            <person name="Sarate P."/>
            <person name="Gangsoo J."/>
            <person name="Sialana F."/>
            <person name="Bilban M."/>
            <person name="Lubec G."/>
        </authorList>
    </citation>
    <scope>NUCLEOTIDE SEQUENCE</scope>
    <source>
        <tissue evidence="1">Skin</tissue>
    </source>
</reference>